<evidence type="ECO:0000259" key="1">
    <source>
        <dbReference type="PROSITE" id="PS50878"/>
    </source>
</evidence>
<dbReference type="SUPFAM" id="SSF56672">
    <property type="entry name" value="DNA/RNA polymerases"/>
    <property type="match status" value="1"/>
</dbReference>
<keyword evidence="2" id="KW-0548">Nucleotidyltransferase</keyword>
<dbReference type="AlphaFoldDB" id="A0A3M7P5Z5"/>
<dbReference type="EMBL" id="REGN01013289">
    <property type="protein sequence ID" value="RMZ94114.1"/>
    <property type="molecule type" value="Genomic_DNA"/>
</dbReference>
<dbReference type="PANTHER" id="PTHR47027:SF20">
    <property type="entry name" value="REVERSE TRANSCRIPTASE-LIKE PROTEIN WITH RNA-DIRECTED DNA POLYMERASE DOMAIN"/>
    <property type="match status" value="1"/>
</dbReference>
<dbReference type="InterPro" id="IPR000477">
    <property type="entry name" value="RT_dom"/>
</dbReference>
<accession>A0A3M7P5Z5</accession>
<protein>
    <submittedName>
        <fullName evidence="2">RNA-directed DNA polymerase from mobile element jockey-like</fullName>
    </submittedName>
</protein>
<evidence type="ECO:0000313" key="3">
    <source>
        <dbReference type="Proteomes" id="UP000276133"/>
    </source>
</evidence>
<dbReference type="Proteomes" id="UP000276133">
    <property type="component" value="Unassembled WGS sequence"/>
</dbReference>
<keyword evidence="3" id="KW-1185">Reference proteome</keyword>
<reference evidence="2 3" key="1">
    <citation type="journal article" date="2018" name="Sci. Rep.">
        <title>Genomic signatures of local adaptation to the degree of environmental predictability in rotifers.</title>
        <authorList>
            <person name="Franch-Gras L."/>
            <person name="Hahn C."/>
            <person name="Garcia-Roger E.M."/>
            <person name="Carmona M.J."/>
            <person name="Serra M."/>
            <person name="Gomez A."/>
        </authorList>
    </citation>
    <scope>NUCLEOTIDE SEQUENCE [LARGE SCALE GENOMIC DNA]</scope>
    <source>
        <strain evidence="2">HYR1</strain>
    </source>
</reference>
<organism evidence="2 3">
    <name type="scientific">Brachionus plicatilis</name>
    <name type="common">Marine rotifer</name>
    <name type="synonym">Brachionus muelleri</name>
    <dbReference type="NCBI Taxonomy" id="10195"/>
    <lineage>
        <taxon>Eukaryota</taxon>
        <taxon>Metazoa</taxon>
        <taxon>Spiralia</taxon>
        <taxon>Gnathifera</taxon>
        <taxon>Rotifera</taxon>
        <taxon>Eurotatoria</taxon>
        <taxon>Monogononta</taxon>
        <taxon>Pseudotrocha</taxon>
        <taxon>Ploima</taxon>
        <taxon>Brachionidae</taxon>
        <taxon>Brachionus</taxon>
    </lineage>
</organism>
<comment type="caution">
    <text evidence="2">The sequence shown here is derived from an EMBL/GenBank/DDBJ whole genome shotgun (WGS) entry which is preliminary data.</text>
</comment>
<feature type="domain" description="Reverse transcriptase" evidence="1">
    <location>
        <begin position="1"/>
        <end position="133"/>
    </location>
</feature>
<sequence>LAVLSLPNNLTTKPFKIETGVKQGAILSSFLFNIYIDDLIIECLNNELGALIKNLNVSIIVYADDIILISPVDSHLQMLLDICGSYENIWRIKFNPNKTKVVNFVTQLFKSVFHFNGSELEEANQLEYLGFIIDSNLDLNTQAVINFKKFQSSFFGISYLLPKNSPTSSPKFKSFMYKTFCLSKFTYGLEALTLNSTTKDSINKLQNNLIRQMFGLKSYCHMSRVLKNDRRIFEDNE</sequence>
<evidence type="ECO:0000313" key="2">
    <source>
        <dbReference type="EMBL" id="RMZ94114.1"/>
    </source>
</evidence>
<dbReference type="InterPro" id="IPR043502">
    <property type="entry name" value="DNA/RNA_pol_sf"/>
</dbReference>
<name>A0A3M7P5Z5_BRAPC</name>
<feature type="non-terminal residue" evidence="2">
    <location>
        <position position="1"/>
    </location>
</feature>
<gene>
    <name evidence="2" type="ORF">BpHYR1_026347</name>
</gene>
<keyword evidence="2" id="KW-0695">RNA-directed DNA polymerase</keyword>
<proteinExistence type="predicted"/>
<dbReference type="GO" id="GO:0003964">
    <property type="term" value="F:RNA-directed DNA polymerase activity"/>
    <property type="evidence" value="ECO:0007669"/>
    <property type="project" value="UniProtKB-KW"/>
</dbReference>
<dbReference type="PROSITE" id="PS50878">
    <property type="entry name" value="RT_POL"/>
    <property type="match status" value="1"/>
</dbReference>
<dbReference type="PANTHER" id="PTHR47027">
    <property type="entry name" value="REVERSE TRANSCRIPTASE DOMAIN-CONTAINING PROTEIN"/>
    <property type="match status" value="1"/>
</dbReference>
<dbReference type="Pfam" id="PF00078">
    <property type="entry name" value="RVT_1"/>
    <property type="match status" value="1"/>
</dbReference>
<dbReference type="OrthoDB" id="10014409at2759"/>
<keyword evidence="2" id="KW-0808">Transferase</keyword>